<evidence type="ECO:0000256" key="2">
    <source>
        <dbReference type="ARBA" id="ARBA00022692"/>
    </source>
</evidence>
<evidence type="ECO:0000256" key="4">
    <source>
        <dbReference type="ARBA" id="ARBA00023136"/>
    </source>
</evidence>
<accession>A0A7S1EIS3</accession>
<dbReference type="InterPro" id="IPR045232">
    <property type="entry name" value="FAM234"/>
</dbReference>
<evidence type="ECO:0000256" key="5">
    <source>
        <dbReference type="SAM" id="Phobius"/>
    </source>
</evidence>
<feature type="domain" description="DEX1 C-terminal" evidence="6">
    <location>
        <begin position="57"/>
        <end position="156"/>
    </location>
</feature>
<evidence type="ECO:0000256" key="1">
    <source>
        <dbReference type="ARBA" id="ARBA00004167"/>
    </source>
</evidence>
<keyword evidence="2 5" id="KW-0812">Transmembrane</keyword>
<proteinExistence type="predicted"/>
<dbReference type="Pfam" id="PF23722">
    <property type="entry name" value="Beta-sand_DEX1"/>
    <property type="match status" value="1"/>
</dbReference>
<feature type="transmembrane region" description="Helical" evidence="5">
    <location>
        <begin position="162"/>
        <end position="181"/>
    </location>
</feature>
<dbReference type="EMBL" id="HBFX01042718">
    <property type="protein sequence ID" value="CAD8974711.1"/>
    <property type="molecule type" value="Transcribed_RNA"/>
</dbReference>
<dbReference type="PANTHER" id="PTHR21419:SF23">
    <property type="entry name" value="PROTEIN DEFECTIVE IN EXINE FORMATION 1"/>
    <property type="match status" value="1"/>
</dbReference>
<dbReference type="InterPro" id="IPR056376">
    <property type="entry name" value="DEX1_C"/>
</dbReference>
<organism evidence="7">
    <name type="scientific">Hemiselmis andersenii</name>
    <name type="common">Cryptophyte alga</name>
    <dbReference type="NCBI Taxonomy" id="464988"/>
    <lineage>
        <taxon>Eukaryota</taxon>
        <taxon>Cryptophyceae</taxon>
        <taxon>Cryptomonadales</taxon>
        <taxon>Hemiselmidaceae</taxon>
        <taxon>Hemiselmis</taxon>
    </lineage>
</organism>
<keyword evidence="4 5" id="KW-0472">Membrane</keyword>
<evidence type="ECO:0000256" key="3">
    <source>
        <dbReference type="ARBA" id="ARBA00022989"/>
    </source>
</evidence>
<dbReference type="AlphaFoldDB" id="A0A7S1EIS3"/>
<protein>
    <recommendedName>
        <fullName evidence="6">DEX1 C-terminal domain-containing protein</fullName>
    </recommendedName>
</protein>
<name>A0A7S1EIS3_HEMAN</name>
<dbReference type="PANTHER" id="PTHR21419">
    <property type="match status" value="1"/>
</dbReference>
<comment type="subcellular location">
    <subcellularLocation>
        <location evidence="1">Membrane</location>
        <topology evidence="1">Single-pass membrane protein</topology>
    </subcellularLocation>
</comment>
<keyword evidence="3 5" id="KW-1133">Transmembrane helix</keyword>
<gene>
    <name evidence="7" type="ORF">HAND00432_LOCUS25713</name>
</gene>
<dbReference type="GO" id="GO:0016020">
    <property type="term" value="C:membrane"/>
    <property type="evidence" value="ECO:0007669"/>
    <property type="project" value="UniProtKB-SubCell"/>
</dbReference>
<evidence type="ECO:0000259" key="6">
    <source>
        <dbReference type="Pfam" id="PF23722"/>
    </source>
</evidence>
<evidence type="ECO:0000313" key="7">
    <source>
        <dbReference type="EMBL" id="CAD8974711.1"/>
    </source>
</evidence>
<reference evidence="7" key="1">
    <citation type="submission" date="2021-01" db="EMBL/GenBank/DDBJ databases">
        <authorList>
            <person name="Corre E."/>
            <person name="Pelletier E."/>
            <person name="Niang G."/>
            <person name="Scheremetjew M."/>
            <person name="Finn R."/>
            <person name="Kale V."/>
            <person name="Holt S."/>
            <person name="Cochrane G."/>
            <person name="Meng A."/>
            <person name="Brown T."/>
            <person name="Cohen L."/>
        </authorList>
    </citation>
    <scope>NUCLEOTIDE SEQUENCE</scope>
    <source>
        <strain evidence="7">CCMP644</strain>
    </source>
</reference>
<sequence>MVLADDVTGNGFMDLLVSTMNGNVIALGTDVQYHPMKAWTSREQGNNNVELRDGRQGIFVTEGYRHHGDKVGATMMLEFEIVDKRPVKGFGAGSGTYSVKVSIGGNAVLLQKTYTRPGKYLEELPCPARRQYSTIYVQMVNELGQHFEDRVAMSFNMRFYRAMKWVLVLPFVAMAGVIVFIKDMQHMLPV</sequence>